<evidence type="ECO:0000256" key="1">
    <source>
        <dbReference type="SAM" id="Phobius"/>
    </source>
</evidence>
<gene>
    <name evidence="2" type="ORF">DOK76_09690</name>
</gene>
<sequence>MKNFILACLMTLGLSVSYDVIANSKEPAVVYSAIPNNPTLLLFSLIGIYLFLTYVQKKSVKTNWLQTSLSLFFAYCTWSITIYESGIKTINQIISGNLVGVFFSVLTIGSYTIILNGIQGILTNYIKQPKLLSVPELRNLEKPTNYFAKNPFLTSFVIIFSVWLVIAISSFPSVFMGDSLDQVEQFLGIQTRTAAHPVLSTMFIGVFVKIGQLLGHPNMGVFLYTVSQLFIVSILVSFSINLVYGLTKRAGSLLAVSLLIALLPSINGTVILATKDIIFSGFFVLYIVTLAMFFLDEKKFFQDKLWIYHSLSIIFMLLFRYNTIHFIGLSLIVYILAEIVGRKRIIRKTSLVLLTIATLFIGSGMNRVLVSVFAEKDLTPNRREMLSLPFQQTARYIKYHEDEISAEDKEIIESVLDYDVIKNNYNPVRSDAVKRTHKEDATDAEMTAYFKLVAKQTLAHPLVTLESVTASHGNLFNVNKSVNDYYKNGVVLDADEKGMLARYEVIGLSDSNVFLKLNKVRLFFYSLWDRLPILSQINNYGVQMFVFLSLFVLCLRKKYFELVAIFIPVGAFVGTLIAGPITQGYLRYELPVILITPILFVLTVSTFKKNQS</sequence>
<feature type="transmembrane region" description="Helical" evidence="1">
    <location>
        <begin position="95"/>
        <end position="118"/>
    </location>
</feature>
<proteinExistence type="predicted"/>
<keyword evidence="1" id="KW-0472">Membrane</keyword>
<feature type="transmembrane region" description="Helical" evidence="1">
    <location>
        <begin position="588"/>
        <end position="607"/>
    </location>
</feature>
<evidence type="ECO:0000313" key="3">
    <source>
        <dbReference type="Proteomes" id="UP000664857"/>
    </source>
</evidence>
<feature type="transmembrane region" description="Helical" evidence="1">
    <location>
        <begin position="307"/>
        <end position="337"/>
    </location>
</feature>
<name>A0ABS3HUF4_9ENTE</name>
<dbReference type="InterPro" id="IPR046062">
    <property type="entry name" value="DUF6020"/>
</dbReference>
<keyword evidence="3" id="KW-1185">Reference proteome</keyword>
<organism evidence="2 3">
    <name type="scientific">Candidatus Vagococcus giribetii</name>
    <dbReference type="NCBI Taxonomy" id="2230876"/>
    <lineage>
        <taxon>Bacteria</taxon>
        <taxon>Bacillati</taxon>
        <taxon>Bacillota</taxon>
        <taxon>Bacilli</taxon>
        <taxon>Lactobacillales</taxon>
        <taxon>Enterococcaceae</taxon>
        <taxon>Vagococcus</taxon>
    </lineage>
</organism>
<dbReference type="Proteomes" id="UP000664857">
    <property type="component" value="Unassembled WGS sequence"/>
</dbReference>
<feature type="transmembrane region" description="Helical" evidence="1">
    <location>
        <begin position="64"/>
        <end position="83"/>
    </location>
</feature>
<feature type="transmembrane region" description="Helical" evidence="1">
    <location>
        <begin position="221"/>
        <end position="244"/>
    </location>
</feature>
<evidence type="ECO:0000313" key="2">
    <source>
        <dbReference type="EMBL" id="MBO0477345.1"/>
    </source>
</evidence>
<feature type="transmembrane region" description="Helical" evidence="1">
    <location>
        <begin position="349"/>
        <end position="374"/>
    </location>
</feature>
<dbReference type="EMBL" id="JAFLVX010000024">
    <property type="protein sequence ID" value="MBO0477345.1"/>
    <property type="molecule type" value="Genomic_DNA"/>
</dbReference>
<comment type="caution">
    <text evidence="2">The sequence shown here is derived from an EMBL/GenBank/DDBJ whole genome shotgun (WGS) entry which is preliminary data.</text>
</comment>
<keyword evidence="1" id="KW-1133">Transmembrane helix</keyword>
<protein>
    <submittedName>
        <fullName evidence="2">Uncharacterized protein</fullName>
    </submittedName>
</protein>
<feature type="transmembrane region" description="Helical" evidence="1">
    <location>
        <begin position="277"/>
        <end position="295"/>
    </location>
</feature>
<keyword evidence="1" id="KW-0812">Transmembrane</keyword>
<dbReference type="Pfam" id="PF19484">
    <property type="entry name" value="DUF6020"/>
    <property type="match status" value="1"/>
</dbReference>
<reference evidence="2 3" key="1">
    <citation type="submission" date="2021-03" db="EMBL/GenBank/DDBJ databases">
        <title>Enterococcal diversity collection.</title>
        <authorList>
            <person name="Gilmore M.S."/>
            <person name="Schwartzman J."/>
            <person name="Van Tyne D."/>
            <person name="Martin M."/>
            <person name="Earl A.M."/>
            <person name="Manson A.L."/>
            <person name="Straub T."/>
            <person name="Salamzade R."/>
            <person name="Saavedra J."/>
            <person name="Lebreton F."/>
            <person name="Prichula J."/>
            <person name="Schaufler K."/>
            <person name="Gaca A."/>
            <person name="Sgardioli B."/>
            <person name="Wagenaar J."/>
            <person name="Strong T."/>
        </authorList>
    </citation>
    <scope>NUCLEOTIDE SEQUENCE [LARGE SCALE GENOMIC DNA]</scope>
    <source>
        <strain evidence="2 3">DIV0080</strain>
    </source>
</reference>
<feature type="transmembrane region" description="Helical" evidence="1">
    <location>
        <begin position="152"/>
        <end position="174"/>
    </location>
</feature>
<accession>A0ABS3HUF4</accession>
<feature type="transmembrane region" description="Helical" evidence="1">
    <location>
        <begin position="537"/>
        <end position="555"/>
    </location>
</feature>
<feature type="transmembrane region" description="Helical" evidence="1">
    <location>
        <begin position="194"/>
        <end position="214"/>
    </location>
</feature>
<feature type="transmembrane region" description="Helical" evidence="1">
    <location>
        <begin position="33"/>
        <end position="52"/>
    </location>
</feature>
<dbReference type="RefSeq" id="WP_206967219.1">
    <property type="nucleotide sequence ID" value="NZ_JAFLVX010000024.1"/>
</dbReference>
<feature type="transmembrane region" description="Helical" evidence="1">
    <location>
        <begin position="562"/>
        <end position="582"/>
    </location>
</feature>
<feature type="transmembrane region" description="Helical" evidence="1">
    <location>
        <begin position="250"/>
        <end position="270"/>
    </location>
</feature>